<feature type="active site" evidence="15">
    <location>
        <position position="112"/>
    </location>
</feature>
<comment type="function">
    <text evidence="15">Poorly processive, error-prone DNA polymerase involved in untargeted mutagenesis. Copies undamaged DNA at stalled replication forks, which arise in vivo from mismatched or misaligned primer ends. These misaligned primers can be extended by PolIV. Exhibits no 3'-5' exonuclease (proofreading) activity. May be involved in translesional synthesis, in conjunction with the beta clamp from PolIII.</text>
</comment>
<keyword evidence="13 15" id="KW-0234">DNA repair</keyword>
<keyword evidence="11 15" id="KW-0239">DNA-directed DNA polymerase</keyword>
<proteinExistence type="inferred from homology"/>
<evidence type="ECO:0000256" key="11">
    <source>
        <dbReference type="ARBA" id="ARBA00022932"/>
    </source>
</evidence>
<dbReference type="SUPFAM" id="SSF56672">
    <property type="entry name" value="DNA/RNA polymerases"/>
    <property type="match status" value="1"/>
</dbReference>
<comment type="subcellular location">
    <subcellularLocation>
        <location evidence="1 15">Cytoplasm</location>
    </subcellularLocation>
</comment>
<dbReference type="RefSeq" id="WP_234586305.1">
    <property type="nucleotide sequence ID" value="NZ_CAMIPD010000004.1"/>
</dbReference>
<sequence length="377" mass="42773">MMLNFKQRRFKIIHIDMDCFYAQVEMRDNPALRELPIAIGGPTKTQGILCTSNYKAREFGVRAAQSTYEAFKLCPELVLIHPDFAKYKLISNQLSSIYRKYSEKIQLISLDEAYIDVTDSKLHNGSATLIAQSIKNDIFETLKLTASAGVSFNKMLAKIASDWNKPNGLFVITPGMRDDFMKPLPLIKIPGVGKVGYEKLKKIGLSTCGDVVERDITELINLFGKRTALKLLEACHGVSNAVVKEKSQRKSFGIEKTFYDPISDNAEITREIDGLVSNYNLRLTELDDFHFWHRRISHVSVKIRFNDFETLTRAIGIPSHESDTLITNRIINKETAETLKAQLLSMYHDVKKPIRLIGIGIKFDESIDSQLELFSTQ</sequence>
<dbReference type="InterPro" id="IPR036775">
    <property type="entry name" value="DNA_pol_Y-fam_lit_finger_sf"/>
</dbReference>
<dbReference type="InterPro" id="IPR043502">
    <property type="entry name" value="DNA/RNA_pol_sf"/>
</dbReference>
<dbReference type="PANTHER" id="PTHR11076">
    <property type="entry name" value="DNA REPAIR POLYMERASE UMUC / TRANSFERASE FAMILY MEMBER"/>
    <property type="match status" value="1"/>
</dbReference>
<dbReference type="InterPro" id="IPR017961">
    <property type="entry name" value="DNA_pol_Y-fam_little_finger"/>
</dbReference>
<evidence type="ECO:0000256" key="6">
    <source>
        <dbReference type="ARBA" id="ARBA00022695"/>
    </source>
</evidence>
<keyword evidence="6 15" id="KW-0548">Nucleotidyltransferase</keyword>
<accession>A0ABY5CR33</accession>
<keyword evidence="8 15" id="KW-0479">Metal-binding</keyword>
<name>A0ABY5CR33_9GAMM</name>
<evidence type="ECO:0000256" key="3">
    <source>
        <dbReference type="ARBA" id="ARBA00022457"/>
    </source>
</evidence>
<evidence type="ECO:0000313" key="18">
    <source>
        <dbReference type="Proteomes" id="UP001056873"/>
    </source>
</evidence>
<dbReference type="GeneID" id="75024343"/>
<evidence type="ECO:0000259" key="16">
    <source>
        <dbReference type="PROSITE" id="PS50173"/>
    </source>
</evidence>
<evidence type="ECO:0000256" key="8">
    <source>
        <dbReference type="ARBA" id="ARBA00022723"/>
    </source>
</evidence>
<keyword evidence="3 15" id="KW-0515">Mutator protein</keyword>
<dbReference type="Gene3D" id="3.40.1170.60">
    <property type="match status" value="1"/>
</dbReference>
<dbReference type="EMBL" id="CP074347">
    <property type="protein sequence ID" value="USV00303.1"/>
    <property type="molecule type" value="Genomic_DNA"/>
</dbReference>
<feature type="domain" description="UmuC" evidence="16">
    <location>
        <begin position="12"/>
        <end position="193"/>
    </location>
</feature>
<evidence type="ECO:0000313" key="17">
    <source>
        <dbReference type="EMBL" id="USV00303.1"/>
    </source>
</evidence>
<comment type="cofactor">
    <cofactor evidence="15">
        <name>Mg(2+)</name>
        <dbReference type="ChEBI" id="CHEBI:18420"/>
    </cofactor>
    <text evidence="15">Binds 2 magnesium ions per subunit.</text>
</comment>
<feature type="binding site" evidence="15">
    <location>
        <position position="111"/>
    </location>
    <ligand>
        <name>Mg(2+)</name>
        <dbReference type="ChEBI" id="CHEBI:18420"/>
    </ligand>
</feature>
<keyword evidence="10 15" id="KW-0460">Magnesium</keyword>
<evidence type="ECO:0000256" key="5">
    <source>
        <dbReference type="ARBA" id="ARBA00022679"/>
    </source>
</evidence>
<dbReference type="Pfam" id="PF21999">
    <property type="entry name" value="IMS_HHH_1"/>
    <property type="match status" value="1"/>
</dbReference>
<dbReference type="NCBIfam" id="NF002677">
    <property type="entry name" value="PRK02406.1"/>
    <property type="match status" value="1"/>
</dbReference>
<keyword evidence="18" id="KW-1185">Reference proteome</keyword>
<gene>
    <name evidence="15 17" type="primary">dinB</name>
    <name evidence="17" type="ORF">KFQ06_20115</name>
</gene>
<evidence type="ECO:0000256" key="7">
    <source>
        <dbReference type="ARBA" id="ARBA00022705"/>
    </source>
</evidence>
<organism evidence="17 18">
    <name type="scientific">Serratia entomophila</name>
    <dbReference type="NCBI Taxonomy" id="42906"/>
    <lineage>
        <taxon>Bacteria</taxon>
        <taxon>Pseudomonadati</taxon>
        <taxon>Pseudomonadota</taxon>
        <taxon>Gammaproteobacteria</taxon>
        <taxon>Enterobacterales</taxon>
        <taxon>Yersiniaceae</taxon>
        <taxon>Serratia</taxon>
    </lineage>
</organism>
<dbReference type="InterPro" id="IPR050116">
    <property type="entry name" value="DNA_polymerase-Y"/>
</dbReference>
<dbReference type="SUPFAM" id="SSF100879">
    <property type="entry name" value="Lesion bypass DNA polymerase (Y-family), little finger domain"/>
    <property type="match status" value="1"/>
</dbReference>
<keyword evidence="9 15" id="KW-0227">DNA damage</keyword>
<dbReference type="Gene3D" id="3.30.1490.100">
    <property type="entry name" value="DNA polymerase, Y-family, little finger domain"/>
    <property type="match status" value="1"/>
</dbReference>
<evidence type="ECO:0000256" key="1">
    <source>
        <dbReference type="ARBA" id="ARBA00004496"/>
    </source>
</evidence>
<dbReference type="InterPro" id="IPR022880">
    <property type="entry name" value="DNApol_IV"/>
</dbReference>
<reference evidence="17" key="1">
    <citation type="journal article" date="2022" name="BMC Genomics">
        <title>Genome sequence of the entomopathogenic Serratia entomophila isolate 626 and characterisation of the species specific itaconate degradation pathway.</title>
        <authorList>
            <person name="Vaughan A.L."/>
            <person name="Altermann E."/>
            <person name="Glare T.R."/>
            <person name="Hurst M.R.H."/>
        </authorList>
    </citation>
    <scope>NUCLEOTIDE SEQUENCE</scope>
    <source>
        <strain evidence="17">626</strain>
    </source>
</reference>
<dbReference type="Proteomes" id="UP001056873">
    <property type="component" value="Chromosome"/>
</dbReference>
<evidence type="ECO:0000256" key="2">
    <source>
        <dbReference type="ARBA" id="ARBA00010945"/>
    </source>
</evidence>
<dbReference type="Pfam" id="PF11799">
    <property type="entry name" value="IMS_C"/>
    <property type="match status" value="1"/>
</dbReference>
<dbReference type="GO" id="GO:0016757">
    <property type="term" value="F:glycosyltransferase activity"/>
    <property type="evidence" value="ECO:0007669"/>
    <property type="project" value="UniProtKB-KW"/>
</dbReference>
<dbReference type="InterPro" id="IPR043128">
    <property type="entry name" value="Rev_trsase/Diguanyl_cyclase"/>
</dbReference>
<dbReference type="Pfam" id="PF00817">
    <property type="entry name" value="IMS"/>
    <property type="match status" value="1"/>
</dbReference>
<comment type="similarity">
    <text evidence="2 15">Belongs to the DNA polymerase type-Y family.</text>
</comment>
<comment type="subunit">
    <text evidence="15">Monomer.</text>
</comment>
<evidence type="ECO:0000256" key="15">
    <source>
        <dbReference type="HAMAP-Rule" id="MF_01113"/>
    </source>
</evidence>
<comment type="catalytic activity">
    <reaction evidence="14 15">
        <text>DNA(n) + a 2'-deoxyribonucleoside 5'-triphosphate = DNA(n+1) + diphosphate</text>
        <dbReference type="Rhea" id="RHEA:22508"/>
        <dbReference type="Rhea" id="RHEA-COMP:17339"/>
        <dbReference type="Rhea" id="RHEA-COMP:17340"/>
        <dbReference type="ChEBI" id="CHEBI:33019"/>
        <dbReference type="ChEBI" id="CHEBI:61560"/>
        <dbReference type="ChEBI" id="CHEBI:173112"/>
        <dbReference type="EC" id="2.7.7.7"/>
    </reaction>
</comment>
<keyword evidence="12 15" id="KW-0238">DNA-binding</keyword>
<dbReference type="GO" id="GO:0003887">
    <property type="term" value="F:DNA-directed DNA polymerase activity"/>
    <property type="evidence" value="ECO:0007669"/>
    <property type="project" value="UniProtKB-EC"/>
</dbReference>
<keyword evidence="4 15" id="KW-0963">Cytoplasm</keyword>
<evidence type="ECO:0000256" key="12">
    <source>
        <dbReference type="ARBA" id="ARBA00023125"/>
    </source>
</evidence>
<protein>
    <recommendedName>
        <fullName evidence="15">DNA polymerase IV</fullName>
        <shortName evidence="15">Pol IV</shortName>
        <ecNumber evidence="15">2.7.7.7</ecNumber>
    </recommendedName>
</protein>
<dbReference type="HAMAP" id="MF_01113">
    <property type="entry name" value="DNApol_IV"/>
    <property type="match status" value="1"/>
</dbReference>
<dbReference type="InterPro" id="IPR001126">
    <property type="entry name" value="UmuC"/>
</dbReference>
<evidence type="ECO:0000256" key="10">
    <source>
        <dbReference type="ARBA" id="ARBA00022842"/>
    </source>
</evidence>
<dbReference type="EC" id="2.7.7.7" evidence="15"/>
<dbReference type="InterPro" id="IPR053848">
    <property type="entry name" value="IMS_HHH_1"/>
</dbReference>
<feature type="binding site" evidence="15">
    <location>
        <position position="16"/>
    </location>
    <ligand>
        <name>Mg(2+)</name>
        <dbReference type="ChEBI" id="CHEBI:18420"/>
    </ligand>
</feature>
<dbReference type="Gene3D" id="3.30.70.270">
    <property type="match status" value="1"/>
</dbReference>
<evidence type="ECO:0000256" key="9">
    <source>
        <dbReference type="ARBA" id="ARBA00022763"/>
    </source>
</evidence>
<evidence type="ECO:0000256" key="13">
    <source>
        <dbReference type="ARBA" id="ARBA00023204"/>
    </source>
</evidence>
<keyword evidence="5 15" id="KW-0808">Transferase</keyword>
<dbReference type="PANTHER" id="PTHR11076:SF33">
    <property type="entry name" value="DNA POLYMERASE KAPPA"/>
    <property type="match status" value="1"/>
</dbReference>
<dbReference type="Gene3D" id="1.10.150.20">
    <property type="entry name" value="5' to 3' exonuclease, C-terminal subdomain"/>
    <property type="match status" value="1"/>
</dbReference>
<dbReference type="PROSITE" id="PS50173">
    <property type="entry name" value="UMUC"/>
    <property type="match status" value="1"/>
</dbReference>
<dbReference type="CDD" id="cd03586">
    <property type="entry name" value="PolY_Pol_IV_kappa"/>
    <property type="match status" value="1"/>
</dbReference>
<keyword evidence="7 15" id="KW-0235">DNA replication</keyword>
<feature type="site" description="Substrate discrimination" evidence="15">
    <location>
        <position position="21"/>
    </location>
</feature>
<evidence type="ECO:0000256" key="4">
    <source>
        <dbReference type="ARBA" id="ARBA00022490"/>
    </source>
</evidence>
<keyword evidence="17" id="KW-0328">Glycosyltransferase</keyword>
<evidence type="ECO:0000256" key="14">
    <source>
        <dbReference type="ARBA" id="ARBA00049244"/>
    </source>
</evidence>